<dbReference type="STRING" id="1122973.GCA_000379925_00614"/>
<reference evidence="5 6" key="1">
    <citation type="submission" date="2019-03" db="EMBL/GenBank/DDBJ databases">
        <title>Porphyromonas levii Isolated from the Uterus of Dairy Cows.</title>
        <authorList>
            <person name="Francis A.M."/>
        </authorList>
    </citation>
    <scope>NUCLEOTIDE SEQUENCE [LARGE SCALE GENOMIC DNA]</scope>
    <source>
        <strain evidence="5 6">AF5678</strain>
    </source>
</reference>
<proteinExistence type="inferred from homology"/>
<dbReference type="AlphaFoldDB" id="A0A4Y8WM10"/>
<dbReference type="PRINTS" id="PR01727">
    <property type="entry name" value="DNABINDINGHU"/>
</dbReference>
<evidence type="ECO:0000256" key="1">
    <source>
        <dbReference type="ARBA" id="ARBA00010529"/>
    </source>
</evidence>
<keyword evidence="2" id="KW-0226">DNA condensation</keyword>
<dbReference type="CDD" id="cd13836">
    <property type="entry name" value="IHF_B"/>
    <property type="match status" value="1"/>
</dbReference>
<evidence type="ECO:0000313" key="6">
    <source>
        <dbReference type="Proteomes" id="UP000297225"/>
    </source>
</evidence>
<dbReference type="PANTHER" id="PTHR33175">
    <property type="entry name" value="DNA-BINDING PROTEIN HU"/>
    <property type="match status" value="1"/>
</dbReference>
<dbReference type="EMBL" id="SPNC01000207">
    <property type="protein sequence ID" value="TFH94046.1"/>
    <property type="molecule type" value="Genomic_DNA"/>
</dbReference>
<keyword evidence="3" id="KW-0238">DNA-binding</keyword>
<keyword evidence="6" id="KW-1185">Reference proteome</keyword>
<dbReference type="PANTHER" id="PTHR33175:SF3">
    <property type="entry name" value="DNA-BINDING PROTEIN HU-BETA"/>
    <property type="match status" value="1"/>
</dbReference>
<protein>
    <submittedName>
        <fullName evidence="5">Integration host factor subunit beta</fullName>
    </submittedName>
</protein>
<dbReference type="SUPFAM" id="SSF47729">
    <property type="entry name" value="IHF-like DNA-binding proteins"/>
    <property type="match status" value="1"/>
</dbReference>
<evidence type="ECO:0000256" key="4">
    <source>
        <dbReference type="RuleBase" id="RU003939"/>
    </source>
</evidence>
<dbReference type="InterPro" id="IPR010992">
    <property type="entry name" value="IHF-like_DNA-bd_dom_sf"/>
</dbReference>
<accession>A0A4Y8WM10</accession>
<dbReference type="RefSeq" id="WP_018357876.1">
    <property type="nucleotide sequence ID" value="NZ_CP197400.1"/>
</dbReference>
<dbReference type="GeneID" id="66796868"/>
<comment type="similarity">
    <text evidence="1 4">Belongs to the bacterial histone-like protein family.</text>
</comment>
<evidence type="ECO:0000256" key="3">
    <source>
        <dbReference type="ARBA" id="ARBA00023125"/>
    </source>
</evidence>
<dbReference type="GO" id="GO:0030261">
    <property type="term" value="P:chromosome condensation"/>
    <property type="evidence" value="ECO:0007669"/>
    <property type="project" value="UniProtKB-KW"/>
</dbReference>
<dbReference type="GO" id="GO:0030527">
    <property type="term" value="F:structural constituent of chromatin"/>
    <property type="evidence" value="ECO:0007669"/>
    <property type="project" value="InterPro"/>
</dbReference>
<dbReference type="Gene3D" id="4.10.520.10">
    <property type="entry name" value="IHF-like DNA-binding proteins"/>
    <property type="match status" value="1"/>
</dbReference>
<dbReference type="GO" id="GO:0005829">
    <property type="term" value="C:cytosol"/>
    <property type="evidence" value="ECO:0007669"/>
    <property type="project" value="TreeGrafter"/>
</dbReference>
<dbReference type="InterPro" id="IPR000119">
    <property type="entry name" value="Hist_DNA-bd"/>
</dbReference>
<dbReference type="Proteomes" id="UP000297225">
    <property type="component" value="Unassembled WGS sequence"/>
</dbReference>
<comment type="caution">
    <text evidence="5">The sequence shown here is derived from an EMBL/GenBank/DDBJ whole genome shotgun (WGS) entry which is preliminary data.</text>
</comment>
<gene>
    <name evidence="5" type="ORF">E4P47_09180</name>
</gene>
<sequence length="94" mass="10307">MTKAELVGEISRKTGLEKKQVMDTVETLMDVVSNSLSAGEPVYLRGFGSFIIKQRAAKTARNITKNTTIQLPARKVPAFKPSKTLSVKVDKKNA</sequence>
<name>A0A4Y8WM10_9PORP</name>
<organism evidence="5 6">
    <name type="scientific">Porphyromonas levii</name>
    <dbReference type="NCBI Taxonomy" id="28114"/>
    <lineage>
        <taxon>Bacteria</taxon>
        <taxon>Pseudomonadati</taxon>
        <taxon>Bacteroidota</taxon>
        <taxon>Bacteroidia</taxon>
        <taxon>Bacteroidales</taxon>
        <taxon>Porphyromonadaceae</taxon>
        <taxon>Porphyromonas</taxon>
    </lineage>
</organism>
<dbReference type="SMART" id="SM00411">
    <property type="entry name" value="BHL"/>
    <property type="match status" value="1"/>
</dbReference>
<evidence type="ECO:0000313" key="5">
    <source>
        <dbReference type="EMBL" id="TFH94046.1"/>
    </source>
</evidence>
<dbReference type="OrthoDB" id="9799835at2"/>
<dbReference type="GO" id="GO:0003677">
    <property type="term" value="F:DNA binding"/>
    <property type="evidence" value="ECO:0007669"/>
    <property type="project" value="UniProtKB-KW"/>
</dbReference>
<evidence type="ECO:0000256" key="2">
    <source>
        <dbReference type="ARBA" id="ARBA00023067"/>
    </source>
</evidence>
<dbReference type="Pfam" id="PF00216">
    <property type="entry name" value="Bac_DNA_binding"/>
    <property type="match status" value="1"/>
</dbReference>